<keyword evidence="2" id="KW-1185">Reference proteome</keyword>
<keyword evidence="1" id="KW-0067">ATP-binding</keyword>
<organism evidence="1 2">
    <name type="scientific">Gossypium arboreum</name>
    <name type="common">Tree cotton</name>
    <name type="synonym">Gossypium nanking</name>
    <dbReference type="NCBI Taxonomy" id="29729"/>
    <lineage>
        <taxon>Eukaryota</taxon>
        <taxon>Viridiplantae</taxon>
        <taxon>Streptophyta</taxon>
        <taxon>Embryophyta</taxon>
        <taxon>Tracheophyta</taxon>
        <taxon>Spermatophyta</taxon>
        <taxon>Magnoliopsida</taxon>
        <taxon>eudicotyledons</taxon>
        <taxon>Gunneridae</taxon>
        <taxon>Pentapetalae</taxon>
        <taxon>rosids</taxon>
        <taxon>malvids</taxon>
        <taxon>Malvales</taxon>
        <taxon>Malvaceae</taxon>
        <taxon>Malvoideae</taxon>
        <taxon>Gossypium</taxon>
    </lineage>
</organism>
<dbReference type="Proteomes" id="UP000032142">
    <property type="component" value="Unassembled WGS sequence"/>
</dbReference>
<keyword evidence="1" id="KW-0378">Hydrolase</keyword>
<evidence type="ECO:0000313" key="1">
    <source>
        <dbReference type="EMBL" id="KHG28578.1"/>
    </source>
</evidence>
<dbReference type="AlphaFoldDB" id="A0A0B0PQ27"/>
<evidence type="ECO:0000313" key="2">
    <source>
        <dbReference type="Proteomes" id="UP000032142"/>
    </source>
</evidence>
<accession>A0A0B0PQ27</accession>
<name>A0A0B0PQ27_GOSAR</name>
<sequence>MSVTKLARIEDRQRFESHYQTFILGIDDLSILKPNELACKCQRLVVEIGHPIVILEFVQVYTVVIK</sequence>
<reference evidence="2" key="1">
    <citation type="submission" date="2014-09" db="EMBL/GenBank/DDBJ databases">
        <authorList>
            <person name="Mudge J."/>
            <person name="Ramaraj T."/>
            <person name="Lindquist I.E."/>
            <person name="Bharti A.K."/>
            <person name="Sundararajan A."/>
            <person name="Cameron C.T."/>
            <person name="Woodward J.E."/>
            <person name="May G.D."/>
            <person name="Brubaker C."/>
            <person name="Broadhvest J."/>
            <person name="Wilkins T.A."/>
        </authorList>
    </citation>
    <scope>NUCLEOTIDE SEQUENCE</scope>
    <source>
        <strain evidence="2">cv. AKA8401</strain>
    </source>
</reference>
<dbReference type="EMBL" id="KN445522">
    <property type="protein sequence ID" value="KHG28578.1"/>
    <property type="molecule type" value="Genomic_DNA"/>
</dbReference>
<proteinExistence type="predicted"/>
<keyword evidence="1" id="KW-0547">Nucleotide-binding</keyword>
<gene>
    <name evidence="1" type="ORF">F383_35188</name>
</gene>
<protein>
    <submittedName>
        <fullName evidence="1">Replicative DNA helicase</fullName>
    </submittedName>
</protein>
<keyword evidence="1" id="KW-0347">Helicase</keyword>
<dbReference type="GO" id="GO:0004386">
    <property type="term" value="F:helicase activity"/>
    <property type="evidence" value="ECO:0007669"/>
    <property type="project" value="UniProtKB-KW"/>
</dbReference>